<dbReference type="InterPro" id="IPR004911">
    <property type="entry name" value="Interferon-induced_GILT"/>
</dbReference>
<comment type="subcellular location">
    <subcellularLocation>
        <location evidence="1">Secreted</location>
    </subcellularLocation>
</comment>
<dbReference type="PANTHER" id="PTHR13234">
    <property type="entry name" value="GAMMA-INTERFERON INDUCIBLE LYSOSOMAL THIOL REDUCTASE GILT"/>
    <property type="match status" value="1"/>
</dbReference>
<evidence type="ECO:0000313" key="6">
    <source>
        <dbReference type="EMBL" id="EER17336.1"/>
    </source>
</evidence>
<evidence type="ECO:0000256" key="2">
    <source>
        <dbReference type="ARBA" id="ARBA00005679"/>
    </source>
</evidence>
<evidence type="ECO:0000256" key="5">
    <source>
        <dbReference type="ARBA" id="ARBA00023180"/>
    </source>
</evidence>
<dbReference type="InParanoid" id="C5KDN3"/>
<keyword evidence="3" id="KW-0964">Secreted</keyword>
<gene>
    <name evidence="6" type="ORF">Pmar_PMAR022274</name>
</gene>
<comment type="similarity">
    <text evidence="2">Belongs to the GILT family.</text>
</comment>
<dbReference type="RefSeq" id="XP_002785540.1">
    <property type="nucleotide sequence ID" value="XM_002785494.1"/>
</dbReference>
<protein>
    <recommendedName>
        <fullName evidence="8">Gamma-interferon-inducible lysosomal thiol reductase</fullName>
    </recommendedName>
</protein>
<dbReference type="GeneID" id="9062390"/>
<keyword evidence="5" id="KW-0325">Glycoprotein</keyword>
<name>C5KDN3_PERM5</name>
<dbReference type="AlphaFoldDB" id="C5KDN3"/>
<evidence type="ECO:0000256" key="4">
    <source>
        <dbReference type="ARBA" id="ARBA00022729"/>
    </source>
</evidence>
<keyword evidence="7" id="KW-1185">Reference proteome</keyword>
<organism evidence="7">
    <name type="scientific">Perkinsus marinus (strain ATCC 50983 / TXsc)</name>
    <dbReference type="NCBI Taxonomy" id="423536"/>
    <lineage>
        <taxon>Eukaryota</taxon>
        <taxon>Sar</taxon>
        <taxon>Alveolata</taxon>
        <taxon>Perkinsozoa</taxon>
        <taxon>Perkinsea</taxon>
        <taxon>Perkinsida</taxon>
        <taxon>Perkinsidae</taxon>
        <taxon>Perkinsus</taxon>
    </lineage>
</organism>
<dbReference type="PANTHER" id="PTHR13234:SF8">
    <property type="entry name" value="GAMMA-INTERFERON-INDUCIBLE LYSOSOMAL THIOL REDUCTASE"/>
    <property type="match status" value="1"/>
</dbReference>
<dbReference type="EMBL" id="GG672124">
    <property type="protein sequence ID" value="EER17336.1"/>
    <property type="molecule type" value="Genomic_DNA"/>
</dbReference>
<sequence length="408" mass="44916">MAAQLEQERGQLRRTLFYETLCPYCQRFMVDQVAPIVDDPETAEFVDLDLELIPYGNVRNGKCQHGPIECEGNAYHRCIIGSSTYSTIFDNFTIDVLDYDPAKYLPAILCMEEAFKNYNFTGMDHAARLGEVHRCYTSPERSAKLEEAAKKETESLDPPKQFVPWLTDVKGHQLPDVYADFKGYVCGYLKNNSYAMPPVCRPTISLNLYYGSLDPASVTFITEQLNPALSVFQRFVNFNISLVPYGRTVPTIGGGATCIHGVSECALNAYERCVIDAFHKDPGAALATVGCMTDRLQNFDNVTAFWFQYQLEAVAAGCIGAIPAFTGAKFGEVEQCHYNSTMTAELSARAGNATARVSLPTAGGPLLTEVDGTALPPTVYTDFQGYLRKFLADGDFEQPPISSVTATG</sequence>
<accession>C5KDN3</accession>
<dbReference type="Proteomes" id="UP000007800">
    <property type="component" value="Unassembled WGS sequence"/>
</dbReference>
<evidence type="ECO:0000256" key="1">
    <source>
        <dbReference type="ARBA" id="ARBA00004613"/>
    </source>
</evidence>
<dbReference type="OrthoDB" id="958254at2759"/>
<proteinExistence type="inferred from homology"/>
<reference evidence="6 7" key="1">
    <citation type="submission" date="2008-07" db="EMBL/GenBank/DDBJ databases">
        <authorList>
            <person name="El-Sayed N."/>
            <person name="Caler E."/>
            <person name="Inman J."/>
            <person name="Amedeo P."/>
            <person name="Hass B."/>
            <person name="Wortman J."/>
        </authorList>
    </citation>
    <scope>NUCLEOTIDE SEQUENCE [LARGE SCALE GENOMIC DNA]</scope>
    <source>
        <strain evidence="7">ATCC 50983 / TXsc</strain>
    </source>
</reference>
<evidence type="ECO:0000256" key="3">
    <source>
        <dbReference type="ARBA" id="ARBA00022525"/>
    </source>
</evidence>
<dbReference type="Pfam" id="PF03227">
    <property type="entry name" value="GILT"/>
    <property type="match status" value="2"/>
</dbReference>
<evidence type="ECO:0000313" key="7">
    <source>
        <dbReference type="Proteomes" id="UP000007800"/>
    </source>
</evidence>
<keyword evidence="4" id="KW-0732">Signal</keyword>
<dbReference type="GO" id="GO:0016671">
    <property type="term" value="F:oxidoreductase activity, acting on a sulfur group of donors, disulfide as acceptor"/>
    <property type="evidence" value="ECO:0007669"/>
    <property type="project" value="InterPro"/>
</dbReference>
<evidence type="ECO:0008006" key="8">
    <source>
        <dbReference type="Google" id="ProtNLM"/>
    </source>
</evidence>
<dbReference type="GO" id="GO:0005576">
    <property type="term" value="C:extracellular region"/>
    <property type="evidence" value="ECO:0007669"/>
    <property type="project" value="UniProtKB-SubCell"/>
</dbReference>